<dbReference type="SMART" id="SM00744">
    <property type="entry name" value="RINGv"/>
    <property type="match status" value="1"/>
</dbReference>
<evidence type="ECO:0000256" key="12">
    <source>
        <dbReference type="ARBA" id="ARBA00023136"/>
    </source>
</evidence>
<feature type="transmembrane region" description="Helical" evidence="13">
    <location>
        <begin position="281"/>
        <end position="299"/>
    </location>
</feature>
<evidence type="ECO:0000256" key="10">
    <source>
        <dbReference type="ARBA" id="ARBA00022833"/>
    </source>
</evidence>
<protein>
    <recommendedName>
        <fullName evidence="4">RING-type E3 ubiquitin transferase</fullName>
        <ecNumber evidence="4">2.3.2.27</ecNumber>
    </recommendedName>
</protein>
<dbReference type="OrthoDB" id="2190858at2759"/>
<dbReference type="InterPro" id="IPR011016">
    <property type="entry name" value="Znf_RING-CH"/>
</dbReference>
<evidence type="ECO:0000256" key="2">
    <source>
        <dbReference type="ARBA" id="ARBA00004141"/>
    </source>
</evidence>
<dbReference type="SUPFAM" id="SSF57850">
    <property type="entry name" value="RING/U-box"/>
    <property type="match status" value="1"/>
</dbReference>
<feature type="transmembrane region" description="Helical" evidence="13">
    <location>
        <begin position="129"/>
        <end position="152"/>
    </location>
</feature>
<feature type="transmembrane region" description="Helical" evidence="13">
    <location>
        <begin position="415"/>
        <end position="435"/>
    </location>
</feature>
<keyword evidence="6 13" id="KW-0812">Transmembrane</keyword>
<accession>A0A0F9WTJ6</accession>
<proteinExistence type="predicted"/>
<feature type="transmembrane region" description="Helical" evidence="13">
    <location>
        <begin position="346"/>
        <end position="367"/>
    </location>
</feature>
<dbReference type="EMBL" id="JPQZ01000006">
    <property type="protein sequence ID" value="KKO76138.1"/>
    <property type="molecule type" value="Genomic_DNA"/>
</dbReference>
<evidence type="ECO:0000256" key="4">
    <source>
        <dbReference type="ARBA" id="ARBA00012483"/>
    </source>
</evidence>
<feature type="transmembrane region" description="Helical" evidence="13">
    <location>
        <begin position="630"/>
        <end position="653"/>
    </location>
</feature>
<gene>
    <name evidence="15" type="ORF">AAJ76_600036537</name>
</gene>
<dbReference type="RefSeq" id="XP_024331880.1">
    <property type="nucleotide sequence ID" value="XM_024476096.1"/>
</dbReference>
<dbReference type="PANTHER" id="PTHR13145">
    <property type="entry name" value="SSM4 PROTEIN"/>
    <property type="match status" value="1"/>
</dbReference>
<feature type="transmembrane region" description="Helical" evidence="13">
    <location>
        <begin position="700"/>
        <end position="721"/>
    </location>
</feature>
<dbReference type="Proteomes" id="UP000034350">
    <property type="component" value="Unassembled WGS sequence"/>
</dbReference>
<feature type="domain" description="RING-CH-type" evidence="14">
    <location>
        <begin position="1"/>
        <end position="61"/>
    </location>
</feature>
<keyword evidence="12 13" id="KW-0472">Membrane</keyword>
<feature type="transmembrane region" description="Helical" evidence="13">
    <location>
        <begin position="601"/>
        <end position="618"/>
    </location>
</feature>
<keyword evidence="11 13" id="KW-1133">Transmembrane helix</keyword>
<dbReference type="InterPro" id="IPR013083">
    <property type="entry name" value="Znf_RING/FYVE/PHD"/>
</dbReference>
<feature type="transmembrane region" description="Helical" evidence="13">
    <location>
        <begin position="243"/>
        <end position="261"/>
    </location>
</feature>
<evidence type="ECO:0000256" key="3">
    <source>
        <dbReference type="ARBA" id="ARBA00004906"/>
    </source>
</evidence>
<evidence type="ECO:0000256" key="8">
    <source>
        <dbReference type="ARBA" id="ARBA00022771"/>
    </source>
</evidence>
<name>A0A0F9WTJ6_9MICR</name>
<evidence type="ECO:0000256" key="11">
    <source>
        <dbReference type="ARBA" id="ARBA00022989"/>
    </source>
</evidence>
<dbReference type="Pfam" id="PF12906">
    <property type="entry name" value="RINGv"/>
    <property type="match status" value="1"/>
</dbReference>
<dbReference type="GeneID" id="36321046"/>
<evidence type="ECO:0000259" key="14">
    <source>
        <dbReference type="PROSITE" id="PS51292"/>
    </source>
</evidence>
<evidence type="ECO:0000256" key="9">
    <source>
        <dbReference type="ARBA" id="ARBA00022786"/>
    </source>
</evidence>
<dbReference type="GO" id="GO:0008270">
    <property type="term" value="F:zinc ion binding"/>
    <property type="evidence" value="ECO:0007669"/>
    <property type="project" value="UniProtKB-KW"/>
</dbReference>
<keyword evidence="9" id="KW-0833">Ubl conjugation pathway</keyword>
<evidence type="ECO:0000256" key="13">
    <source>
        <dbReference type="SAM" id="Phobius"/>
    </source>
</evidence>
<sequence length="778" mass="91997">MRNLDKICKICHVEESENEKLLYPCKCTGSIKFTHASCLFMFIKSSGKEYCTICKHKYEFEEIYKEGTPDRLPITILFKEALLLFTSIFNYIVKLIRIFIFLSIVIFTNGFLFLYLFEIKYLDFLLNFYILFGSGIFISLASFSLSHLFNIFSKSVSVRRSRRVHRIDSMSVLSSMASEALSQSDSPRNLLVNIAEERDLSFIGTQRHLQAEQHEQAEDSTSSNFSYNDTYKILFNKTLLPKCCNFVFFLVIFKILYKYVSFELPDCTFTFFLRSINLYDFTKMVIALYSFFLLVILGAKRWIILFRFFKIINFLFLSFLMSLYIDGICVHFLYSLIINNGILVDFSMYSHGFVYSFLFHFILGYFINRFLKRYISFYAKNFRPGLFWNLADPSNGVDFYYKLSSIPFYVLAKGIMYFIVFHLLVCSQFLFIIRSEISRSFKISNLLRLLLYLKIGNFYIDLSFNFFNMIALLNTYVIRHISRYIGMQNFLFNEDIGDIKNRNVFLKWCPNKHKFYDVNLVHKKYNTKVSLEDVDKYFGKNNNKDFGIFFVPKFFKIYQFSMPLLMTTTTSFSVMLLTKILRIFTDVIISKYKRMHTIRDILFALLYAIILYTISLCASKSNIKTLPKNIILFIYLNFVWPLWITFIVVAQYGSTDMSILPFSTFMILVTSSSFLRTLFKMTIFTIPLQNYSMIYIIRKLYAFTTSVTICISFMKYSSMIINTTISLLQHISIFYILLFILSILLINGQLKEFYQSKCKDIKRRNFLVSRKIRNFESK</sequence>
<keyword evidence="10" id="KW-0862">Zinc</keyword>
<evidence type="ECO:0000256" key="7">
    <source>
        <dbReference type="ARBA" id="ARBA00022723"/>
    </source>
</evidence>
<comment type="subcellular location">
    <subcellularLocation>
        <location evidence="2">Membrane</location>
        <topology evidence="2">Multi-pass membrane protein</topology>
    </subcellularLocation>
</comment>
<keyword evidence="16" id="KW-1185">Reference proteome</keyword>
<evidence type="ECO:0000256" key="1">
    <source>
        <dbReference type="ARBA" id="ARBA00000900"/>
    </source>
</evidence>
<keyword evidence="8" id="KW-0863">Zinc-finger</keyword>
<dbReference type="PROSITE" id="PS51292">
    <property type="entry name" value="ZF_RING_CH"/>
    <property type="match status" value="1"/>
</dbReference>
<comment type="caution">
    <text evidence="15">The sequence shown here is derived from an EMBL/GenBank/DDBJ whole genome shotgun (WGS) entry which is preliminary data.</text>
</comment>
<dbReference type="EC" id="2.3.2.27" evidence="4"/>
<evidence type="ECO:0000313" key="16">
    <source>
        <dbReference type="Proteomes" id="UP000034350"/>
    </source>
</evidence>
<dbReference type="GO" id="GO:0036503">
    <property type="term" value="P:ERAD pathway"/>
    <property type="evidence" value="ECO:0007669"/>
    <property type="project" value="TreeGrafter"/>
</dbReference>
<dbReference type="VEuPathDB" id="MicrosporidiaDB:G9O61_00g018140"/>
<evidence type="ECO:0000256" key="6">
    <source>
        <dbReference type="ARBA" id="ARBA00022692"/>
    </source>
</evidence>
<dbReference type="GO" id="GO:0061630">
    <property type="term" value="F:ubiquitin protein ligase activity"/>
    <property type="evidence" value="ECO:0007669"/>
    <property type="project" value="UniProtKB-EC"/>
</dbReference>
<comment type="pathway">
    <text evidence="3">Protein modification; protein ubiquitination.</text>
</comment>
<organism evidence="15 16">
    <name type="scientific">Vairimorpha ceranae</name>
    <dbReference type="NCBI Taxonomy" id="40302"/>
    <lineage>
        <taxon>Eukaryota</taxon>
        <taxon>Fungi</taxon>
        <taxon>Fungi incertae sedis</taxon>
        <taxon>Microsporidia</taxon>
        <taxon>Nosematidae</taxon>
        <taxon>Vairimorpha</taxon>
    </lineage>
</organism>
<dbReference type="VEuPathDB" id="MicrosporidiaDB:NCER_100375"/>
<dbReference type="AlphaFoldDB" id="A0A0F9WTJ6"/>
<feature type="transmembrane region" description="Helical" evidence="13">
    <location>
        <begin position="659"/>
        <end position="679"/>
    </location>
</feature>
<feature type="transmembrane region" description="Helical" evidence="13">
    <location>
        <begin position="727"/>
        <end position="747"/>
    </location>
</feature>
<evidence type="ECO:0000256" key="5">
    <source>
        <dbReference type="ARBA" id="ARBA00022679"/>
    </source>
</evidence>
<dbReference type="GO" id="GO:0005789">
    <property type="term" value="C:endoplasmic reticulum membrane"/>
    <property type="evidence" value="ECO:0007669"/>
    <property type="project" value="TreeGrafter"/>
</dbReference>
<feature type="transmembrane region" description="Helical" evidence="13">
    <location>
        <begin position="95"/>
        <end position="117"/>
    </location>
</feature>
<comment type="catalytic activity">
    <reaction evidence="1">
        <text>S-ubiquitinyl-[E2 ubiquitin-conjugating enzyme]-L-cysteine + [acceptor protein]-L-lysine = [E2 ubiquitin-conjugating enzyme]-L-cysteine + N(6)-ubiquitinyl-[acceptor protein]-L-lysine.</text>
        <dbReference type="EC" id="2.3.2.27"/>
    </reaction>
</comment>
<dbReference type="CDD" id="cd16702">
    <property type="entry name" value="RING_CH-C4HC3_MARCH6"/>
    <property type="match status" value="1"/>
</dbReference>
<dbReference type="VEuPathDB" id="MicrosporidiaDB:AAJ76_600036537"/>
<keyword evidence="7" id="KW-0479">Metal-binding</keyword>
<evidence type="ECO:0000313" key="15">
    <source>
        <dbReference type="EMBL" id="KKO76138.1"/>
    </source>
</evidence>
<reference evidence="15 16" key="1">
    <citation type="journal article" date="2015" name="Environ. Microbiol.">
        <title>Genome analyses suggest the presence of polyploidy and recent human-driven expansions in eight global populations of the honeybee pathogen Nosema ceranae.</title>
        <authorList>
            <person name="Pelin A."/>
            <person name="Selman M."/>
            <person name="Aris-Brosou S."/>
            <person name="Farinelli L."/>
            <person name="Corradi N."/>
        </authorList>
    </citation>
    <scope>NUCLEOTIDE SEQUENCE [LARGE SCALE GENOMIC DNA]</scope>
    <source>
        <strain evidence="15 16">PA08 1199</strain>
    </source>
</reference>
<feature type="transmembrane region" description="Helical" evidence="13">
    <location>
        <begin position="311"/>
        <end position="334"/>
    </location>
</feature>
<feature type="transmembrane region" description="Helical" evidence="13">
    <location>
        <begin position="455"/>
        <end position="478"/>
    </location>
</feature>
<keyword evidence="5" id="KW-0808">Transferase</keyword>
<dbReference type="Gene3D" id="3.30.40.10">
    <property type="entry name" value="Zinc/RING finger domain, C3HC4 (zinc finger)"/>
    <property type="match status" value="1"/>
</dbReference>
<dbReference type="OMA" id="CKEFLIE"/>
<dbReference type="PANTHER" id="PTHR13145:SF0">
    <property type="entry name" value="E3 UBIQUITIN-PROTEIN LIGASE MARCHF6"/>
    <property type="match status" value="1"/>
</dbReference>